<evidence type="ECO:0000313" key="7">
    <source>
        <dbReference type="Proteomes" id="UP000472265"/>
    </source>
</evidence>
<dbReference type="GO" id="GO:0001940">
    <property type="term" value="C:male pronucleus"/>
    <property type="evidence" value="ECO:0007669"/>
    <property type="project" value="TreeGrafter"/>
</dbReference>
<feature type="compositionally biased region" description="Polar residues" evidence="5">
    <location>
        <begin position="85"/>
        <end position="99"/>
    </location>
</feature>
<sequence length="293" mass="32214">MGNMYRFNNTDTSPASIPSKYQRVVIITQEKKGFSSQAKRFPSQDCLNESPGPGSYDCVSSAEVKSPSFSKKGTTGFVPSKAARPSNNPHRSSPGPNAYNLQSSFVDKHDFNIGSSRVFRLPVALQLDGPKYETPAPNQYDVSCGSTPKRFSSVVGTSAFLSKTSRNSFYPNNNVPSPCHYEVRNSVIQHDTKAIVSPFKSKTQRIPPPVDHRVPGPGAYSPHQTPSPEKKTIQPKGYFLAISAPPLNVPKFPPLPGPWKYYIRSYNCPPKHPIPTAAFASRAKRISQRSWAA</sequence>
<evidence type="ECO:0000256" key="3">
    <source>
        <dbReference type="ARBA" id="ARBA00022490"/>
    </source>
</evidence>
<dbReference type="GeneID" id="115579254"/>
<accession>A0A671U7V7</accession>
<feature type="region of interest" description="Disordered" evidence="5">
    <location>
        <begin position="33"/>
        <end position="52"/>
    </location>
</feature>
<dbReference type="GeneTree" id="ENSGT00390000011598"/>
<dbReference type="CTD" id="90529"/>
<dbReference type="PANTHER" id="PTHR35678:SF1">
    <property type="entry name" value="PROTEIN STPG4"/>
    <property type="match status" value="1"/>
</dbReference>
<dbReference type="GO" id="GO:0044727">
    <property type="term" value="P:epigenetic programing of male pronucleus"/>
    <property type="evidence" value="ECO:0007669"/>
    <property type="project" value="TreeGrafter"/>
</dbReference>
<dbReference type="GO" id="GO:0003682">
    <property type="term" value="F:chromatin binding"/>
    <property type="evidence" value="ECO:0007669"/>
    <property type="project" value="TreeGrafter"/>
</dbReference>
<evidence type="ECO:0000256" key="2">
    <source>
        <dbReference type="ARBA" id="ARBA00004496"/>
    </source>
</evidence>
<protein>
    <submittedName>
        <fullName evidence="6">Sperm-tail PG-rich repeat containing 1</fullName>
    </submittedName>
</protein>
<dbReference type="GO" id="GO:0005737">
    <property type="term" value="C:cytoplasm"/>
    <property type="evidence" value="ECO:0007669"/>
    <property type="project" value="UniProtKB-SubCell"/>
</dbReference>
<reference evidence="6" key="1">
    <citation type="submission" date="2021-04" db="EMBL/GenBank/DDBJ databases">
        <authorList>
            <consortium name="Wellcome Sanger Institute Data Sharing"/>
        </authorList>
    </citation>
    <scope>NUCLEOTIDE SEQUENCE [LARGE SCALE GENOMIC DNA]</scope>
</reference>
<keyword evidence="7" id="KW-1185">Reference proteome</keyword>
<dbReference type="Ensembl" id="ENSSAUT00010009500.1">
    <property type="protein sequence ID" value="ENSSAUP00010008889.1"/>
    <property type="gene ID" value="ENSSAUG00010004417.1"/>
</dbReference>
<comment type="subcellular location">
    <subcellularLocation>
        <location evidence="2">Cytoplasm</location>
    </subcellularLocation>
    <subcellularLocation>
        <location evidence="1">Nucleus</location>
    </subcellularLocation>
</comment>
<dbReference type="RefSeq" id="XP_030268649.1">
    <property type="nucleotide sequence ID" value="XM_030412789.1"/>
</dbReference>
<reference evidence="6" key="2">
    <citation type="submission" date="2025-08" db="UniProtKB">
        <authorList>
            <consortium name="Ensembl"/>
        </authorList>
    </citation>
    <scope>IDENTIFICATION</scope>
</reference>
<dbReference type="GO" id="GO:0001939">
    <property type="term" value="C:female pronucleus"/>
    <property type="evidence" value="ECO:0007669"/>
    <property type="project" value="TreeGrafter"/>
</dbReference>
<dbReference type="FunCoup" id="A0A671U7V7">
    <property type="interactions" value="27"/>
</dbReference>
<dbReference type="GO" id="GO:0042585">
    <property type="term" value="C:germinal vesicle"/>
    <property type="evidence" value="ECO:0007669"/>
    <property type="project" value="TreeGrafter"/>
</dbReference>
<evidence type="ECO:0000313" key="6">
    <source>
        <dbReference type="Ensembl" id="ENSSAUP00010008889.1"/>
    </source>
</evidence>
<organism evidence="6 7">
    <name type="scientific">Sparus aurata</name>
    <name type="common">Gilthead sea bream</name>
    <dbReference type="NCBI Taxonomy" id="8175"/>
    <lineage>
        <taxon>Eukaryota</taxon>
        <taxon>Metazoa</taxon>
        <taxon>Chordata</taxon>
        <taxon>Craniata</taxon>
        <taxon>Vertebrata</taxon>
        <taxon>Euteleostomi</taxon>
        <taxon>Actinopterygii</taxon>
        <taxon>Neopterygii</taxon>
        <taxon>Teleostei</taxon>
        <taxon>Neoteleostei</taxon>
        <taxon>Acanthomorphata</taxon>
        <taxon>Eupercaria</taxon>
        <taxon>Spariformes</taxon>
        <taxon>Sparidae</taxon>
        <taxon>Sparus</taxon>
    </lineage>
</organism>
<name>A0A671U7V7_SPAAU</name>
<reference evidence="6" key="3">
    <citation type="submission" date="2025-09" db="UniProtKB">
        <authorList>
            <consortium name="Ensembl"/>
        </authorList>
    </citation>
    <scope>IDENTIFICATION</scope>
</reference>
<dbReference type="Pfam" id="PF07004">
    <property type="entry name" value="SHIPPO-rpt"/>
    <property type="match status" value="3"/>
</dbReference>
<gene>
    <name evidence="6" type="primary">stpg1</name>
</gene>
<keyword evidence="4" id="KW-0539">Nucleus</keyword>
<proteinExistence type="predicted"/>
<evidence type="ECO:0000256" key="5">
    <source>
        <dbReference type="SAM" id="MobiDB-lite"/>
    </source>
</evidence>
<feature type="region of interest" description="Disordered" evidence="5">
    <location>
        <begin position="66"/>
        <end position="99"/>
    </location>
</feature>
<evidence type="ECO:0000256" key="1">
    <source>
        <dbReference type="ARBA" id="ARBA00004123"/>
    </source>
</evidence>
<dbReference type="AlphaFoldDB" id="A0A671U7V7"/>
<dbReference type="OMA" id="GQYENPI"/>
<dbReference type="Proteomes" id="UP000472265">
    <property type="component" value="Chromosome 3"/>
</dbReference>
<dbReference type="InParanoid" id="A0A671U7V7"/>
<dbReference type="GO" id="GO:0042393">
    <property type="term" value="F:histone binding"/>
    <property type="evidence" value="ECO:0007669"/>
    <property type="project" value="TreeGrafter"/>
</dbReference>
<evidence type="ECO:0000256" key="4">
    <source>
        <dbReference type="ARBA" id="ARBA00023242"/>
    </source>
</evidence>
<dbReference type="InterPro" id="IPR010736">
    <property type="entry name" value="SHIPPO-rpt"/>
</dbReference>
<dbReference type="PANTHER" id="PTHR35678">
    <property type="entry name" value="PROTEIN STPG4"/>
    <property type="match status" value="1"/>
</dbReference>
<keyword evidence="3" id="KW-0963">Cytoplasm</keyword>